<protein>
    <submittedName>
        <fullName evidence="2">Uncharacterized protein</fullName>
    </submittedName>
</protein>
<organism evidence="2 3">
    <name type="scientific">Gryllus longicercus</name>
    <dbReference type="NCBI Taxonomy" id="2509291"/>
    <lineage>
        <taxon>Eukaryota</taxon>
        <taxon>Metazoa</taxon>
        <taxon>Ecdysozoa</taxon>
        <taxon>Arthropoda</taxon>
        <taxon>Hexapoda</taxon>
        <taxon>Insecta</taxon>
        <taxon>Pterygota</taxon>
        <taxon>Neoptera</taxon>
        <taxon>Polyneoptera</taxon>
        <taxon>Orthoptera</taxon>
        <taxon>Ensifera</taxon>
        <taxon>Gryllidea</taxon>
        <taxon>Grylloidea</taxon>
        <taxon>Gryllidae</taxon>
        <taxon>Gryllinae</taxon>
        <taxon>Gryllus</taxon>
    </lineage>
</organism>
<feature type="region of interest" description="Disordered" evidence="1">
    <location>
        <begin position="273"/>
        <end position="311"/>
    </location>
</feature>
<keyword evidence="3" id="KW-1185">Reference proteome</keyword>
<proteinExistence type="predicted"/>
<evidence type="ECO:0000313" key="2">
    <source>
        <dbReference type="EMBL" id="KAK7871223.1"/>
    </source>
</evidence>
<comment type="caution">
    <text evidence="2">The sequence shown here is derived from an EMBL/GenBank/DDBJ whole genome shotgun (WGS) entry which is preliminary data.</text>
</comment>
<evidence type="ECO:0000313" key="3">
    <source>
        <dbReference type="Proteomes" id="UP001378592"/>
    </source>
</evidence>
<name>A0AAN9VVU5_9ORTH</name>
<dbReference type="EMBL" id="JAZDUA010000042">
    <property type="protein sequence ID" value="KAK7871223.1"/>
    <property type="molecule type" value="Genomic_DNA"/>
</dbReference>
<dbReference type="Proteomes" id="UP001378592">
    <property type="component" value="Unassembled WGS sequence"/>
</dbReference>
<gene>
    <name evidence="2" type="ORF">R5R35_001087</name>
</gene>
<dbReference type="AlphaFoldDB" id="A0AAN9VVU5"/>
<accession>A0AAN9VVU5</accession>
<evidence type="ECO:0000256" key="1">
    <source>
        <dbReference type="SAM" id="MobiDB-lite"/>
    </source>
</evidence>
<reference evidence="2 3" key="1">
    <citation type="submission" date="2024-03" db="EMBL/GenBank/DDBJ databases">
        <title>The genome assembly and annotation of the cricket Gryllus longicercus Weissman &amp; Gray.</title>
        <authorList>
            <person name="Szrajer S."/>
            <person name="Gray D."/>
            <person name="Ylla G."/>
        </authorList>
    </citation>
    <scope>NUCLEOTIDE SEQUENCE [LARGE SCALE GENOMIC DNA]</scope>
    <source>
        <strain evidence="2">DAG 2021-001</strain>
        <tissue evidence="2">Whole body minus gut</tissue>
    </source>
</reference>
<sequence>MTFVRIRVFLHLFPFFQTLNNKKGVMELYIEMLDSIMKINEIWPLVNPDLLPLEELRTDKKTWKTRAAADEAIALGAELKLPILRHLRCSLYVSITGRVNTLHVQVKSDMLQKFLSILEQKMKAKERQESHISDMRYMDRKMRRPKGRSKKFFRREFHVAMWSKLCAIFDDKMEEVKWQFWHLVNVKLVFMDSKMNALEAQCIAQHLQTLLRQTEAVLEGPSLKIVENKMEIALKQIRRVMDLQLGLKGTRKKVELRSLDDLRRARELDALARREAQSSSSEEEDEDWSRPGPNKRAAEKGKPAQKRCSGKHEPQLELLLARIVLDEDEEEDESERLLCDLCKRRLKSALKKA</sequence>